<feature type="compositionally biased region" description="Polar residues" evidence="1">
    <location>
        <begin position="53"/>
        <end position="62"/>
    </location>
</feature>
<protein>
    <submittedName>
        <fullName evidence="2">Uncharacterized protein</fullName>
    </submittedName>
</protein>
<reference evidence="2 3" key="1">
    <citation type="submission" date="2018-05" db="EMBL/GenBank/DDBJ databases">
        <title>Genomic Encyclopedia of Type Strains, Phase I: the one thousand microbial genomes (KMG-I) project.</title>
        <authorList>
            <person name="Kyrpides N."/>
        </authorList>
    </citation>
    <scope>NUCLEOTIDE SEQUENCE [LARGE SCALE GENOMIC DNA]</scope>
    <source>
        <strain evidence="2 3">DSM 15611</strain>
    </source>
</reference>
<dbReference type="Proteomes" id="UP000248314">
    <property type="component" value="Unassembled WGS sequence"/>
</dbReference>
<feature type="compositionally biased region" description="Low complexity" evidence="1">
    <location>
        <begin position="28"/>
        <end position="38"/>
    </location>
</feature>
<sequence>MKKRKYDLPCIEIILVPGLVSMLEPSKGTGFTPGVVPPGDGGEDNLDGDTSDGHGNSTHGNP</sequence>
<name>A0A318HX51_9BACT</name>
<feature type="region of interest" description="Disordered" evidence="1">
    <location>
        <begin position="24"/>
        <end position="62"/>
    </location>
</feature>
<proteinExistence type="predicted"/>
<evidence type="ECO:0000256" key="1">
    <source>
        <dbReference type="SAM" id="MobiDB-lite"/>
    </source>
</evidence>
<comment type="caution">
    <text evidence="2">The sequence shown here is derived from an EMBL/GenBank/DDBJ whole genome shotgun (WGS) entry which is preliminary data.</text>
</comment>
<organism evidence="2 3">
    <name type="scientific">Hoylesella shahii DSM 15611 = JCM 12083</name>
    <dbReference type="NCBI Taxonomy" id="1122991"/>
    <lineage>
        <taxon>Bacteria</taxon>
        <taxon>Pseudomonadati</taxon>
        <taxon>Bacteroidota</taxon>
        <taxon>Bacteroidia</taxon>
        <taxon>Bacteroidales</taxon>
        <taxon>Prevotellaceae</taxon>
        <taxon>Hoylesella</taxon>
    </lineage>
</organism>
<dbReference type="EMBL" id="QJJX01000007">
    <property type="protein sequence ID" value="PXX23205.1"/>
    <property type="molecule type" value="Genomic_DNA"/>
</dbReference>
<dbReference type="AlphaFoldDB" id="A0A318HX51"/>
<keyword evidence="3" id="KW-1185">Reference proteome</keyword>
<gene>
    <name evidence="2" type="ORF">EJ73_00873</name>
</gene>
<evidence type="ECO:0000313" key="3">
    <source>
        <dbReference type="Proteomes" id="UP000248314"/>
    </source>
</evidence>
<feature type="compositionally biased region" description="Acidic residues" evidence="1">
    <location>
        <begin position="41"/>
        <end position="50"/>
    </location>
</feature>
<dbReference type="RefSeq" id="WP_044075681.1">
    <property type="nucleotide sequence ID" value="NZ_BAIZ01000007.1"/>
</dbReference>
<accession>A0A318HX51</accession>
<evidence type="ECO:0000313" key="2">
    <source>
        <dbReference type="EMBL" id="PXX23205.1"/>
    </source>
</evidence>